<sequence>MAKKEILRFSTEPKLEPSGEGEVGTRLIVMGSPALTEGFALIGFETWPNATEDDVEKLLEELEKSQEKALVLLEPGLSRGQSGRLSRVRAESPRIIITEVPPLQAPGDYHPAVEDLVTKVLGQSALEEKK</sequence>
<dbReference type="RefSeq" id="WP_134356152.1">
    <property type="nucleotide sequence ID" value="NZ_CP038033.1"/>
</dbReference>
<name>A0A4V1AVH3_9GAMM</name>
<evidence type="ECO:0000256" key="4">
    <source>
        <dbReference type="SAM" id="MobiDB-lite"/>
    </source>
</evidence>
<protein>
    <recommendedName>
        <fullName evidence="7">ATPase</fullName>
    </recommendedName>
</protein>
<comment type="similarity">
    <text evidence="1">Belongs to the V-ATPase F subunit family.</text>
</comment>
<keyword evidence="6" id="KW-1185">Reference proteome</keyword>
<feature type="region of interest" description="Disordered" evidence="4">
    <location>
        <begin position="1"/>
        <end position="22"/>
    </location>
</feature>
<evidence type="ECO:0000256" key="3">
    <source>
        <dbReference type="ARBA" id="ARBA00023065"/>
    </source>
</evidence>
<dbReference type="InterPro" id="IPR008218">
    <property type="entry name" value="ATPase_V1-cplx_f_g_su"/>
</dbReference>
<dbReference type="InterPro" id="IPR036906">
    <property type="entry name" value="ATPase_V1_fsu_sf"/>
</dbReference>
<accession>A0A4V1AVH3</accession>
<keyword evidence="2" id="KW-0813">Transport</keyword>
<dbReference type="GO" id="GO:0046961">
    <property type="term" value="F:proton-transporting ATPase activity, rotational mechanism"/>
    <property type="evidence" value="ECO:0007669"/>
    <property type="project" value="InterPro"/>
</dbReference>
<evidence type="ECO:0000313" key="6">
    <source>
        <dbReference type="Proteomes" id="UP000294325"/>
    </source>
</evidence>
<evidence type="ECO:0008006" key="7">
    <source>
        <dbReference type="Google" id="ProtNLM"/>
    </source>
</evidence>
<keyword evidence="3" id="KW-0406">Ion transport</keyword>
<feature type="compositionally biased region" description="Basic and acidic residues" evidence="4">
    <location>
        <begin position="1"/>
        <end position="17"/>
    </location>
</feature>
<dbReference type="Proteomes" id="UP000294325">
    <property type="component" value="Chromosome"/>
</dbReference>
<dbReference type="KEGG" id="nwr:E3U44_00425"/>
<dbReference type="Pfam" id="PF01990">
    <property type="entry name" value="ATP-synt_F"/>
    <property type="match status" value="1"/>
</dbReference>
<evidence type="ECO:0000313" key="5">
    <source>
        <dbReference type="EMBL" id="QBQ53135.1"/>
    </source>
</evidence>
<dbReference type="OrthoDB" id="8563782at2"/>
<gene>
    <name evidence="5" type="ORF">E3U44_00425</name>
</gene>
<evidence type="ECO:0000256" key="2">
    <source>
        <dbReference type="ARBA" id="ARBA00022448"/>
    </source>
</evidence>
<reference evidence="5 6" key="1">
    <citation type="submission" date="2019-03" db="EMBL/GenBank/DDBJ databases">
        <title>The genome sequence of Nitrosococcus wardiae strain D1FHST reveals the archetypal metabolic capacity of ammonia-oxidizing Gammaproteobacteria.</title>
        <authorList>
            <person name="Wang L."/>
            <person name="Lim C.K."/>
            <person name="Hanson T.E."/>
            <person name="Dang H."/>
            <person name="Klotz M.G."/>
        </authorList>
    </citation>
    <scope>NUCLEOTIDE SEQUENCE [LARGE SCALE GENOMIC DNA]</scope>
    <source>
        <strain evidence="5 6">D1FHS</strain>
    </source>
</reference>
<dbReference type="EMBL" id="CP038033">
    <property type="protein sequence ID" value="QBQ53135.1"/>
    <property type="molecule type" value="Genomic_DNA"/>
</dbReference>
<dbReference type="Gene3D" id="3.40.50.10580">
    <property type="entry name" value="ATPase, V1 complex, subunit F"/>
    <property type="match status" value="1"/>
</dbReference>
<proteinExistence type="inferred from homology"/>
<dbReference type="AlphaFoldDB" id="A0A4V1AVH3"/>
<dbReference type="SUPFAM" id="SSF159468">
    <property type="entry name" value="AtpF-like"/>
    <property type="match status" value="1"/>
</dbReference>
<organism evidence="5 6">
    <name type="scientific">Nitrosococcus wardiae</name>
    <dbReference type="NCBI Taxonomy" id="1814290"/>
    <lineage>
        <taxon>Bacteria</taxon>
        <taxon>Pseudomonadati</taxon>
        <taxon>Pseudomonadota</taxon>
        <taxon>Gammaproteobacteria</taxon>
        <taxon>Chromatiales</taxon>
        <taxon>Chromatiaceae</taxon>
        <taxon>Nitrosococcus</taxon>
    </lineage>
</organism>
<evidence type="ECO:0000256" key="1">
    <source>
        <dbReference type="ARBA" id="ARBA00010148"/>
    </source>
</evidence>